<reference evidence="2" key="1">
    <citation type="submission" date="2020-11" db="EMBL/GenBank/DDBJ databases">
        <title>Chlorella ohadii genome sequencing and assembly.</title>
        <authorList>
            <person name="Murik O."/>
            <person name="Treves H."/>
            <person name="Kedem I."/>
            <person name="Shotland Y."/>
            <person name="Kaplan A."/>
        </authorList>
    </citation>
    <scope>NUCLEOTIDE SEQUENCE</scope>
    <source>
        <strain evidence="2">1</strain>
    </source>
</reference>
<name>A0AAD5DJ69_9CHLO</name>
<sequence length="361" mass="38910">MASIKQRLQPLLREAAAGQGCPPFCCSAALQRTTAELEVAGLGRLKAPLEESLLEQLQGLGEPLGAHCWRLNGSKVVILNKRWQDKVDSALGAVQVLLDLRRAGLAVQGPPSLLLHEAGHASQLCEGQLPPDVVGCLAIMLPSSYQEGQLEVSAAECTEWIDLGAKGRNAKSCCWAFFRAGACRGLHSSAAGCAHTLHPATEHRLCLLYHVVATRQQPEPLLRPEPEEAVVEVAREWVGAEGAPPLLCYVLEGGLQETPQKPGSESSYKYRQALLDGLHGATAGYTAKTLQRGLDGLRPEDRRAAQLVLDACGRGAELDVCLAAVKRTVRIRFTEHDEDVSQSDSDSEFYGPDAEDMVIDK</sequence>
<dbReference type="AlphaFoldDB" id="A0AAD5DJ69"/>
<evidence type="ECO:0000313" key="3">
    <source>
        <dbReference type="Proteomes" id="UP001205105"/>
    </source>
</evidence>
<keyword evidence="3" id="KW-1185">Reference proteome</keyword>
<comment type="caution">
    <text evidence="2">The sequence shown here is derived from an EMBL/GenBank/DDBJ whole genome shotgun (WGS) entry which is preliminary data.</text>
</comment>
<organism evidence="2 3">
    <name type="scientific">Chlorella ohadii</name>
    <dbReference type="NCBI Taxonomy" id="2649997"/>
    <lineage>
        <taxon>Eukaryota</taxon>
        <taxon>Viridiplantae</taxon>
        <taxon>Chlorophyta</taxon>
        <taxon>core chlorophytes</taxon>
        <taxon>Trebouxiophyceae</taxon>
        <taxon>Chlorellales</taxon>
        <taxon>Chlorellaceae</taxon>
        <taxon>Chlorella clade</taxon>
        <taxon>Chlorella</taxon>
    </lineage>
</organism>
<gene>
    <name evidence="2" type="ORF">COHA_008823</name>
</gene>
<dbReference type="Proteomes" id="UP001205105">
    <property type="component" value="Unassembled WGS sequence"/>
</dbReference>
<evidence type="ECO:0000256" key="1">
    <source>
        <dbReference type="SAM" id="MobiDB-lite"/>
    </source>
</evidence>
<evidence type="ECO:0000313" key="2">
    <source>
        <dbReference type="EMBL" id="KAI7837308.1"/>
    </source>
</evidence>
<dbReference type="EMBL" id="JADXDR010000156">
    <property type="protein sequence ID" value="KAI7837308.1"/>
    <property type="molecule type" value="Genomic_DNA"/>
</dbReference>
<protein>
    <submittedName>
        <fullName evidence="2">Uncharacterized protein</fullName>
    </submittedName>
</protein>
<accession>A0AAD5DJ69</accession>
<proteinExistence type="predicted"/>
<feature type="region of interest" description="Disordered" evidence="1">
    <location>
        <begin position="336"/>
        <end position="361"/>
    </location>
</feature>